<organism evidence="3">
    <name type="scientific">Melampsora larici-populina (strain 98AG31 / pathotype 3-4-7)</name>
    <name type="common">Poplar leaf rust fungus</name>
    <dbReference type="NCBI Taxonomy" id="747676"/>
    <lineage>
        <taxon>Eukaryota</taxon>
        <taxon>Fungi</taxon>
        <taxon>Dikarya</taxon>
        <taxon>Basidiomycota</taxon>
        <taxon>Pucciniomycotina</taxon>
        <taxon>Pucciniomycetes</taxon>
        <taxon>Pucciniales</taxon>
        <taxon>Melampsoraceae</taxon>
        <taxon>Melampsora</taxon>
    </lineage>
</organism>
<gene>
    <name evidence="2" type="ORF">MELLADRAFT_109479</name>
</gene>
<protein>
    <submittedName>
        <fullName evidence="2">Uncharacterized protein</fullName>
    </submittedName>
</protein>
<sequence>MTPRPETQPAPMNSEVAPPIIHASSPLIETSTDQHPIEEASNVVPSANRVSKCKRLSSPTPSGNPLPWHHRPETQPAPMNSEVAPPIIHASSPLIETSTDQHPIEEAGNVVPSANRVSKRKRLSSPTPSGDQIQCSSNRKSSPVASAPEDLSVGTSKKKPNSPDAIGTSPAPSKQTRRSGPKLLNFDPGYLERLSKKAITASEACQPSPTPRRSPPAPMVPLITPRSPPPQYTETPVTAPQANAIYKPNTESLNASYVHETQIIFLLRLAATRAGGAKSIEAKILAQL</sequence>
<dbReference type="GeneID" id="18923777"/>
<dbReference type="InParanoid" id="F4RWL9"/>
<dbReference type="RefSeq" id="XP_007413670.1">
    <property type="nucleotide sequence ID" value="XM_007413608.1"/>
</dbReference>
<dbReference type="KEGG" id="mlr:MELLADRAFT_109479"/>
<dbReference type="EMBL" id="GL883126">
    <property type="protein sequence ID" value="EGG03210.1"/>
    <property type="molecule type" value="Genomic_DNA"/>
</dbReference>
<dbReference type="AlphaFoldDB" id="F4RWL9"/>
<dbReference type="HOGENOM" id="CLU_966693_0_0_1"/>
<evidence type="ECO:0000313" key="3">
    <source>
        <dbReference type="Proteomes" id="UP000001072"/>
    </source>
</evidence>
<name>F4RWL9_MELLP</name>
<evidence type="ECO:0000256" key="1">
    <source>
        <dbReference type="SAM" id="MobiDB-lite"/>
    </source>
</evidence>
<dbReference type="Proteomes" id="UP000001072">
    <property type="component" value="Unassembled WGS sequence"/>
</dbReference>
<feature type="compositionally biased region" description="Pro residues" evidence="1">
    <location>
        <begin position="208"/>
        <end position="219"/>
    </location>
</feature>
<accession>F4RWL9</accession>
<reference evidence="3" key="1">
    <citation type="journal article" date="2011" name="Proc. Natl. Acad. Sci. U.S.A.">
        <title>Obligate biotrophy features unraveled by the genomic analysis of rust fungi.</title>
        <authorList>
            <person name="Duplessis S."/>
            <person name="Cuomo C.A."/>
            <person name="Lin Y.-C."/>
            <person name="Aerts A."/>
            <person name="Tisserant E."/>
            <person name="Veneault-Fourrey C."/>
            <person name="Joly D.L."/>
            <person name="Hacquard S."/>
            <person name="Amselem J."/>
            <person name="Cantarel B.L."/>
            <person name="Chiu R."/>
            <person name="Coutinho P.M."/>
            <person name="Feau N."/>
            <person name="Field M."/>
            <person name="Frey P."/>
            <person name="Gelhaye E."/>
            <person name="Goldberg J."/>
            <person name="Grabherr M.G."/>
            <person name="Kodira C.D."/>
            <person name="Kohler A."/>
            <person name="Kuees U."/>
            <person name="Lindquist E.A."/>
            <person name="Lucas S.M."/>
            <person name="Mago R."/>
            <person name="Mauceli E."/>
            <person name="Morin E."/>
            <person name="Murat C."/>
            <person name="Pangilinan J.L."/>
            <person name="Park R."/>
            <person name="Pearson M."/>
            <person name="Quesneville H."/>
            <person name="Rouhier N."/>
            <person name="Sakthikumar S."/>
            <person name="Salamov A.A."/>
            <person name="Schmutz J."/>
            <person name="Selles B."/>
            <person name="Shapiro H."/>
            <person name="Tanguay P."/>
            <person name="Tuskan G.A."/>
            <person name="Henrissat B."/>
            <person name="Van de Peer Y."/>
            <person name="Rouze P."/>
            <person name="Ellis J.G."/>
            <person name="Dodds P.N."/>
            <person name="Schein J.E."/>
            <person name="Zhong S."/>
            <person name="Hamelin R.C."/>
            <person name="Grigoriev I.V."/>
            <person name="Szabo L.J."/>
            <person name="Martin F."/>
        </authorList>
    </citation>
    <scope>NUCLEOTIDE SEQUENCE [LARGE SCALE GENOMIC DNA]</scope>
    <source>
        <strain evidence="3">98AG31 / pathotype 3-4-7</strain>
    </source>
</reference>
<feature type="region of interest" description="Disordered" evidence="1">
    <location>
        <begin position="1"/>
        <end position="236"/>
    </location>
</feature>
<proteinExistence type="predicted"/>
<keyword evidence="3" id="KW-1185">Reference proteome</keyword>
<evidence type="ECO:0000313" key="2">
    <source>
        <dbReference type="EMBL" id="EGG03210.1"/>
    </source>
</evidence>
<dbReference type="VEuPathDB" id="FungiDB:MELLADRAFT_109479"/>
<feature type="compositionally biased region" description="Polar residues" evidence="1">
    <location>
        <begin position="124"/>
        <end position="144"/>
    </location>
</feature>